<dbReference type="InterPro" id="IPR036097">
    <property type="entry name" value="HisK_dim/P_sf"/>
</dbReference>
<dbReference type="GO" id="GO:0000155">
    <property type="term" value="F:phosphorelay sensor kinase activity"/>
    <property type="evidence" value="ECO:0007669"/>
    <property type="project" value="InterPro"/>
</dbReference>
<evidence type="ECO:0000256" key="6">
    <source>
        <dbReference type="ARBA" id="ARBA00023012"/>
    </source>
</evidence>
<sequence>MTPAAIEAEQGELERQMALVQDQFRQLQETQEQFVSNMNHELRTPLTAVYGYFGLLQYIFEKNGTLEYESHASYMRNAVQYCEDLCSIVNNILKNMDIDHQQQPIPGEECSLAQMIQELCSSGDLDTSEQQRLQIQLPAHDLMAYTDSSCLRHVLQQLISNAFKYTPEASPVMISATAYDDAMDYICISVTDRGPGIPPAEQDRIFEQFVRLKRDIAGTVQGAGLGLTTCKHLIESMQGKIWVESTGIMGEGSSFRFILPRTASVRKQPVPGIQDIQGIPEINRVPSQALR</sequence>
<evidence type="ECO:0000313" key="9">
    <source>
        <dbReference type="Proteomes" id="UP000322530"/>
    </source>
</evidence>
<dbReference type="InterPro" id="IPR005467">
    <property type="entry name" value="His_kinase_dom"/>
</dbReference>
<keyword evidence="5" id="KW-0418">Kinase</keyword>
<dbReference type="FunFam" id="3.30.565.10:FF:000006">
    <property type="entry name" value="Sensor histidine kinase WalK"/>
    <property type="match status" value="1"/>
</dbReference>
<dbReference type="CDD" id="cd00075">
    <property type="entry name" value="HATPase"/>
    <property type="match status" value="1"/>
</dbReference>
<keyword evidence="9" id="KW-1185">Reference proteome</keyword>
<evidence type="ECO:0000313" key="8">
    <source>
        <dbReference type="EMBL" id="GCF07468.1"/>
    </source>
</evidence>
<dbReference type="PANTHER" id="PTHR43711:SF1">
    <property type="entry name" value="HISTIDINE KINASE 1"/>
    <property type="match status" value="1"/>
</dbReference>
<dbReference type="CDD" id="cd00082">
    <property type="entry name" value="HisKA"/>
    <property type="match status" value="1"/>
</dbReference>
<accession>A0A5A5T7V0</accession>
<dbReference type="InterPro" id="IPR003594">
    <property type="entry name" value="HATPase_dom"/>
</dbReference>
<protein>
    <recommendedName>
        <fullName evidence="2">histidine kinase</fullName>
        <ecNumber evidence="2">2.7.13.3</ecNumber>
    </recommendedName>
</protein>
<dbReference type="Pfam" id="PF00512">
    <property type="entry name" value="HisKA"/>
    <property type="match status" value="1"/>
</dbReference>
<keyword evidence="6" id="KW-0902">Two-component regulatory system</keyword>
<dbReference type="PRINTS" id="PR00344">
    <property type="entry name" value="BCTRLSENSOR"/>
</dbReference>
<dbReference type="EC" id="2.7.13.3" evidence="2"/>
<keyword evidence="4" id="KW-0808">Transferase</keyword>
<evidence type="ECO:0000256" key="4">
    <source>
        <dbReference type="ARBA" id="ARBA00022679"/>
    </source>
</evidence>
<dbReference type="PANTHER" id="PTHR43711">
    <property type="entry name" value="TWO-COMPONENT HISTIDINE KINASE"/>
    <property type="match status" value="1"/>
</dbReference>
<dbReference type="SMART" id="SM00388">
    <property type="entry name" value="HisKA"/>
    <property type="match status" value="1"/>
</dbReference>
<dbReference type="InterPro" id="IPR036890">
    <property type="entry name" value="HATPase_C_sf"/>
</dbReference>
<name>A0A5A5T7V0_9CHLR</name>
<dbReference type="SUPFAM" id="SSF47384">
    <property type="entry name" value="Homodimeric domain of signal transducing histidine kinase"/>
    <property type="match status" value="1"/>
</dbReference>
<dbReference type="SMART" id="SM00387">
    <property type="entry name" value="HATPase_c"/>
    <property type="match status" value="1"/>
</dbReference>
<dbReference type="Gene3D" id="1.10.287.130">
    <property type="match status" value="1"/>
</dbReference>
<keyword evidence="3" id="KW-0597">Phosphoprotein</keyword>
<dbReference type="Proteomes" id="UP000322530">
    <property type="component" value="Unassembled WGS sequence"/>
</dbReference>
<dbReference type="EMBL" id="BIXY01000010">
    <property type="protein sequence ID" value="GCF07468.1"/>
    <property type="molecule type" value="Genomic_DNA"/>
</dbReference>
<proteinExistence type="predicted"/>
<dbReference type="InterPro" id="IPR050736">
    <property type="entry name" value="Sensor_HK_Regulatory"/>
</dbReference>
<organism evidence="8 9">
    <name type="scientific">Dictyobacter arantiisoli</name>
    <dbReference type="NCBI Taxonomy" id="2014874"/>
    <lineage>
        <taxon>Bacteria</taxon>
        <taxon>Bacillati</taxon>
        <taxon>Chloroflexota</taxon>
        <taxon>Ktedonobacteria</taxon>
        <taxon>Ktedonobacterales</taxon>
        <taxon>Dictyobacteraceae</taxon>
        <taxon>Dictyobacter</taxon>
    </lineage>
</organism>
<dbReference type="Pfam" id="PF02518">
    <property type="entry name" value="HATPase_c"/>
    <property type="match status" value="1"/>
</dbReference>
<evidence type="ECO:0000256" key="1">
    <source>
        <dbReference type="ARBA" id="ARBA00000085"/>
    </source>
</evidence>
<dbReference type="SUPFAM" id="SSF55874">
    <property type="entry name" value="ATPase domain of HSP90 chaperone/DNA topoisomerase II/histidine kinase"/>
    <property type="match status" value="1"/>
</dbReference>
<feature type="domain" description="Histidine kinase" evidence="7">
    <location>
        <begin position="37"/>
        <end position="263"/>
    </location>
</feature>
<evidence type="ECO:0000256" key="2">
    <source>
        <dbReference type="ARBA" id="ARBA00012438"/>
    </source>
</evidence>
<dbReference type="RefSeq" id="WP_172631875.1">
    <property type="nucleotide sequence ID" value="NZ_BIXY01000010.1"/>
</dbReference>
<dbReference type="InterPro" id="IPR003661">
    <property type="entry name" value="HisK_dim/P_dom"/>
</dbReference>
<gene>
    <name evidence="8" type="ORF">KDI_10320</name>
</gene>
<comment type="caution">
    <text evidence="8">The sequence shown here is derived from an EMBL/GenBank/DDBJ whole genome shotgun (WGS) entry which is preliminary data.</text>
</comment>
<evidence type="ECO:0000256" key="3">
    <source>
        <dbReference type="ARBA" id="ARBA00022553"/>
    </source>
</evidence>
<comment type="catalytic activity">
    <reaction evidence="1">
        <text>ATP + protein L-histidine = ADP + protein N-phospho-L-histidine.</text>
        <dbReference type="EC" id="2.7.13.3"/>
    </reaction>
</comment>
<dbReference type="PROSITE" id="PS50109">
    <property type="entry name" value="HIS_KIN"/>
    <property type="match status" value="1"/>
</dbReference>
<dbReference type="AlphaFoldDB" id="A0A5A5T7V0"/>
<reference evidence="8 9" key="1">
    <citation type="submission" date="2019-01" db="EMBL/GenBank/DDBJ databases">
        <title>Draft genome sequence of Dictyobacter sp. Uno17.</title>
        <authorList>
            <person name="Wang C.M."/>
            <person name="Zheng Y."/>
            <person name="Sakai Y."/>
            <person name="Abe K."/>
            <person name="Yokota A."/>
            <person name="Yabe S."/>
        </authorList>
    </citation>
    <scope>NUCLEOTIDE SEQUENCE [LARGE SCALE GENOMIC DNA]</scope>
    <source>
        <strain evidence="8 9">Uno17</strain>
    </source>
</reference>
<evidence type="ECO:0000256" key="5">
    <source>
        <dbReference type="ARBA" id="ARBA00022777"/>
    </source>
</evidence>
<dbReference type="Gene3D" id="3.30.565.10">
    <property type="entry name" value="Histidine kinase-like ATPase, C-terminal domain"/>
    <property type="match status" value="1"/>
</dbReference>
<dbReference type="InterPro" id="IPR004358">
    <property type="entry name" value="Sig_transdc_His_kin-like_C"/>
</dbReference>
<evidence type="ECO:0000259" key="7">
    <source>
        <dbReference type="PROSITE" id="PS50109"/>
    </source>
</evidence>